<keyword evidence="2" id="KW-1185">Reference proteome</keyword>
<protein>
    <submittedName>
        <fullName evidence="1">Uncharacterized protein</fullName>
    </submittedName>
</protein>
<dbReference type="AlphaFoldDB" id="A0A1E5HCV9"/>
<evidence type="ECO:0000313" key="1">
    <source>
        <dbReference type="EMBL" id="OEG22773.1"/>
    </source>
</evidence>
<organism evidence="1 2">
    <name type="scientific">Enterococcus ureilyticus</name>
    <dbReference type="NCBI Taxonomy" id="1131292"/>
    <lineage>
        <taxon>Bacteria</taxon>
        <taxon>Bacillati</taxon>
        <taxon>Bacillota</taxon>
        <taxon>Bacilli</taxon>
        <taxon>Lactobacillales</taxon>
        <taxon>Enterococcaceae</taxon>
        <taxon>Enterococcus</taxon>
    </lineage>
</organism>
<accession>A0A1E5HCV9</accession>
<sequence>MNDVRLYSKTDFSKCQLTQHPLYSYIQTFLNHDISCLVENCRNATCYAIEFGKELILVVDAQFQAGQTYPTSLRAQYLDYAQEELALTEIKGQKLLSGAFRLLKTIVPQKIDEAVYVGNYLVSTNLFPNFTLEEVQAIELLLNKHFPNKTIVYRSQNSFLNQELMEHLDVLDYQPFISRQVFIAHQAQVIKRKKSFKKDCKLAKDTMFDIRIDFDVENYTERIIELYSQLYISKYSKINPLYTTVFIEAMTDAQNTQFIGIFDDEKLIGVTMSWSFDGVLTVPILGYDLSYPKEAGIYRLLTYFTLLRVNDEQIFHMSSGVGPFKLSRGAEYFPEYIYYKRVPSAKGYTCSFWLLQKLNKILIRISKKKVF</sequence>
<dbReference type="STRING" id="1131292.BCR24_02770"/>
<proteinExistence type="predicted"/>
<reference evidence="2" key="1">
    <citation type="submission" date="2016-09" db="EMBL/GenBank/DDBJ databases">
        <authorList>
            <person name="Gulvik C.A."/>
        </authorList>
    </citation>
    <scope>NUCLEOTIDE SEQUENCE [LARGE SCALE GENOMIC DNA]</scope>
    <source>
        <strain evidence="2">LMG 26676</strain>
    </source>
</reference>
<dbReference type="SUPFAM" id="SSF55729">
    <property type="entry name" value="Acyl-CoA N-acyltransferases (Nat)"/>
    <property type="match status" value="1"/>
</dbReference>
<comment type="caution">
    <text evidence="1">The sequence shown here is derived from an EMBL/GenBank/DDBJ whole genome shotgun (WGS) entry which is preliminary data.</text>
</comment>
<dbReference type="InterPro" id="IPR016181">
    <property type="entry name" value="Acyl_CoA_acyltransferase"/>
</dbReference>
<dbReference type="Proteomes" id="UP000094469">
    <property type="component" value="Unassembled WGS sequence"/>
</dbReference>
<dbReference type="OrthoDB" id="9809725at2"/>
<gene>
    <name evidence="1" type="ORF">BCR24_02770</name>
</gene>
<evidence type="ECO:0000313" key="2">
    <source>
        <dbReference type="Proteomes" id="UP000094469"/>
    </source>
</evidence>
<name>A0A1E5HCV9_9ENTE</name>
<dbReference type="RefSeq" id="WP_069639936.1">
    <property type="nucleotide sequence ID" value="NZ_JAFBEZ010000002.1"/>
</dbReference>
<dbReference type="EMBL" id="MIKC01000012">
    <property type="protein sequence ID" value="OEG22773.1"/>
    <property type="molecule type" value="Genomic_DNA"/>
</dbReference>